<comment type="caution">
    <text evidence="3">The sequence shown here is derived from an EMBL/GenBank/DDBJ whole genome shotgun (WGS) entry which is preliminary data.</text>
</comment>
<dbReference type="PANTHER" id="PTHR36437:SF2">
    <property type="entry name" value="GLYOXALASE_BLEOMYCIN RESISTANCE PROTEIN_DIOXYGENASE"/>
    <property type="match status" value="1"/>
</dbReference>
<feature type="region of interest" description="Disordered" evidence="1">
    <location>
        <begin position="97"/>
        <end position="127"/>
    </location>
</feature>
<protein>
    <submittedName>
        <fullName evidence="3">Glyoxalase</fullName>
    </submittedName>
</protein>
<dbReference type="Gene3D" id="3.10.180.10">
    <property type="entry name" value="2,3-Dihydroxybiphenyl 1,2-Dioxygenase, domain 1"/>
    <property type="match status" value="1"/>
</dbReference>
<evidence type="ECO:0000259" key="2">
    <source>
        <dbReference type="PROSITE" id="PS51819"/>
    </source>
</evidence>
<dbReference type="PROSITE" id="PS51819">
    <property type="entry name" value="VOC"/>
    <property type="match status" value="1"/>
</dbReference>
<dbReference type="Pfam" id="PF00903">
    <property type="entry name" value="Glyoxalase"/>
    <property type="match status" value="1"/>
</dbReference>
<organism evidence="3 4">
    <name type="scientific">Geodermatophilus normandii</name>
    <dbReference type="NCBI Taxonomy" id="1137989"/>
    <lineage>
        <taxon>Bacteria</taxon>
        <taxon>Bacillati</taxon>
        <taxon>Actinomycetota</taxon>
        <taxon>Actinomycetes</taxon>
        <taxon>Geodermatophilales</taxon>
        <taxon>Geodermatophilaceae</taxon>
        <taxon>Geodermatophilus</taxon>
    </lineage>
</organism>
<accession>A0A6P0GJA3</accession>
<evidence type="ECO:0000313" key="3">
    <source>
        <dbReference type="EMBL" id="NEM07357.1"/>
    </source>
</evidence>
<gene>
    <name evidence="3" type="ORF">GCU54_15245</name>
</gene>
<name>A0A6P0GJA3_9ACTN</name>
<evidence type="ECO:0000256" key="1">
    <source>
        <dbReference type="SAM" id="MobiDB-lite"/>
    </source>
</evidence>
<dbReference type="SUPFAM" id="SSF54593">
    <property type="entry name" value="Glyoxalase/Bleomycin resistance protein/Dihydroxybiphenyl dioxygenase"/>
    <property type="match status" value="1"/>
</dbReference>
<dbReference type="RefSeq" id="WP_163477470.1">
    <property type="nucleotide sequence ID" value="NZ_JAAGWE010000026.1"/>
</dbReference>
<dbReference type="InterPro" id="IPR004360">
    <property type="entry name" value="Glyas_Fos-R_dOase_dom"/>
</dbReference>
<reference evidence="3 4" key="1">
    <citation type="submission" date="2019-12" db="EMBL/GenBank/DDBJ databases">
        <title>WGS of CPCC 203550 I12A-02606.</title>
        <authorList>
            <person name="Jiang Z."/>
        </authorList>
    </citation>
    <scope>NUCLEOTIDE SEQUENCE [LARGE SCALE GENOMIC DNA]</scope>
    <source>
        <strain evidence="3 4">I12A-02606</strain>
    </source>
</reference>
<dbReference type="PANTHER" id="PTHR36437">
    <property type="entry name" value="GLYOXALASE/BLEOMYCIN RESISTANCE PROTEIN/DIOXYGENASE"/>
    <property type="match status" value="1"/>
</dbReference>
<dbReference type="InterPro" id="IPR037523">
    <property type="entry name" value="VOC_core"/>
</dbReference>
<sequence length="127" mass="13598">MDMRLEVIGIPVSDVEAAKAFYVEKVGFGLDHDVTPAPGMRVVQMTPPGSPCSVVIGEGMPLGEPGTTKGAQLVVEDLDTVRRRLAERGVEITEVQQLGPEGSPGSRFAFFTDPDGNGWSLQEMRPS</sequence>
<dbReference type="EMBL" id="JAAGWE010000026">
    <property type="protein sequence ID" value="NEM07357.1"/>
    <property type="molecule type" value="Genomic_DNA"/>
</dbReference>
<proteinExistence type="predicted"/>
<dbReference type="Proteomes" id="UP000471126">
    <property type="component" value="Unassembled WGS sequence"/>
</dbReference>
<evidence type="ECO:0000313" key="4">
    <source>
        <dbReference type="Proteomes" id="UP000471126"/>
    </source>
</evidence>
<dbReference type="InterPro" id="IPR029068">
    <property type="entry name" value="Glyas_Bleomycin-R_OHBP_Dase"/>
</dbReference>
<dbReference type="AlphaFoldDB" id="A0A6P0GJA3"/>
<feature type="domain" description="VOC" evidence="2">
    <location>
        <begin position="4"/>
        <end position="124"/>
    </location>
</feature>